<proteinExistence type="predicted"/>
<evidence type="ECO:0000313" key="2">
    <source>
        <dbReference type="EMBL" id="QEU72875.1"/>
    </source>
</evidence>
<dbReference type="AlphaFoldDB" id="A0A5J6FD02"/>
<evidence type="ECO:0000313" key="3">
    <source>
        <dbReference type="Proteomes" id="UP000326178"/>
    </source>
</evidence>
<feature type="chain" id="PRO_5023902655" description="Secreted protein" evidence="1">
    <location>
        <begin position="25"/>
        <end position="150"/>
    </location>
</feature>
<evidence type="ECO:0008006" key="4">
    <source>
        <dbReference type="Google" id="ProtNLM"/>
    </source>
</evidence>
<dbReference type="RefSeq" id="WP_150488205.1">
    <property type="nucleotide sequence ID" value="NZ_BMUV01000016.1"/>
</dbReference>
<name>A0A5J6FD02_9ACTN</name>
<reference evidence="2 3" key="1">
    <citation type="submission" date="2017-09" db="EMBL/GenBank/DDBJ databases">
        <authorList>
            <person name="Lee N."/>
            <person name="Cho B.-K."/>
        </authorList>
    </citation>
    <scope>NUCLEOTIDE SEQUENCE [LARGE SCALE GENOMIC DNA]</scope>
    <source>
        <strain evidence="2 3">ATCC 12769</strain>
    </source>
</reference>
<dbReference type="PROSITE" id="PS51257">
    <property type="entry name" value="PROKAR_LIPOPROTEIN"/>
    <property type="match status" value="1"/>
</dbReference>
<accession>A0A5J6FD02</accession>
<dbReference type="Proteomes" id="UP000326178">
    <property type="component" value="Chromosome"/>
</dbReference>
<dbReference type="OrthoDB" id="4331642at2"/>
<evidence type="ECO:0000256" key="1">
    <source>
        <dbReference type="SAM" id="SignalP"/>
    </source>
</evidence>
<dbReference type="KEGG" id="snk:CP967_13450"/>
<organism evidence="2 3">
    <name type="scientific">Streptomyces nitrosporeus</name>
    <dbReference type="NCBI Taxonomy" id="28894"/>
    <lineage>
        <taxon>Bacteria</taxon>
        <taxon>Bacillati</taxon>
        <taxon>Actinomycetota</taxon>
        <taxon>Actinomycetes</taxon>
        <taxon>Kitasatosporales</taxon>
        <taxon>Streptomycetaceae</taxon>
        <taxon>Streptomyces</taxon>
    </lineage>
</organism>
<feature type="signal peptide" evidence="1">
    <location>
        <begin position="1"/>
        <end position="24"/>
    </location>
</feature>
<gene>
    <name evidence="2" type="ORF">CP967_13450</name>
</gene>
<sequence length="150" mass="15721">MRKFLAAAATLGLAGLGVIVPATAAQASAACDTAWKNAASGYLYAYDYDSCSGYLGRDADADYSWADSSGGFQGGDNDDAQSLVHKGSSGMAVKLYRHAGYAGGHTCLAKAEYYMDDLSGYTFTDGSPVNASISSHEWVWHGECGKFLNS</sequence>
<dbReference type="EMBL" id="CP023702">
    <property type="protein sequence ID" value="QEU72875.1"/>
    <property type="molecule type" value="Genomic_DNA"/>
</dbReference>
<protein>
    <recommendedName>
        <fullName evidence="4">Secreted protein</fullName>
    </recommendedName>
</protein>
<keyword evidence="1" id="KW-0732">Signal</keyword>
<keyword evidence="3" id="KW-1185">Reference proteome</keyword>